<protein>
    <recommendedName>
        <fullName evidence="4">KfrA N-terminal DNA-binding domain-containing protein</fullName>
    </recommendedName>
</protein>
<dbReference type="Proteomes" id="UP000623419">
    <property type="component" value="Unassembled WGS sequence"/>
</dbReference>
<reference evidence="3" key="1">
    <citation type="journal article" date="2019" name="Int. J. Syst. Evol. Microbiol.">
        <title>The Global Catalogue of Microorganisms (GCM) 10K type strain sequencing project: providing services to taxonomists for standard genome sequencing and annotation.</title>
        <authorList>
            <consortium name="The Broad Institute Genomics Platform"/>
            <consortium name="The Broad Institute Genome Sequencing Center for Infectious Disease"/>
            <person name="Wu L."/>
            <person name="Ma J."/>
        </authorList>
    </citation>
    <scope>NUCLEOTIDE SEQUENCE [LARGE SCALE GENOMIC DNA]</scope>
    <source>
        <strain evidence="3">CGMCC 1.15905</strain>
    </source>
</reference>
<gene>
    <name evidence="2" type="ORF">GCM10011521_04140</name>
</gene>
<accession>A0ABQ1HCR7</accession>
<comment type="caution">
    <text evidence="2">The sequence shown here is derived from an EMBL/GenBank/DDBJ whole genome shotgun (WGS) entry which is preliminary data.</text>
</comment>
<evidence type="ECO:0000256" key="1">
    <source>
        <dbReference type="SAM" id="Coils"/>
    </source>
</evidence>
<sequence>MSVVEMLKKVTGRSRSGVAEAEKALAEIHAEISAAKAEVSAASLDFGRRLLEAIANGSPEVVEADLVAKEKRLSRLERAKAEVESRIQAAQAATEAADLAQQWQAAEKALNARREALVQLEAASKVFGAALLAAEQAAREAWQALPVKEVPVGNVGSHRIPPQFTSLGGEIPRLLALATDGRVGGFVGSMLWTLRREVGLVERADQQAKDWLALRGEPPTPPEAA</sequence>
<name>A0ABQ1HCR7_9GAMM</name>
<evidence type="ECO:0000313" key="3">
    <source>
        <dbReference type="Proteomes" id="UP000623419"/>
    </source>
</evidence>
<proteinExistence type="predicted"/>
<evidence type="ECO:0008006" key="4">
    <source>
        <dbReference type="Google" id="ProtNLM"/>
    </source>
</evidence>
<feature type="coiled-coil region" evidence="1">
    <location>
        <begin position="66"/>
        <end position="93"/>
    </location>
</feature>
<dbReference type="RefSeq" id="WP_188660685.1">
    <property type="nucleotide sequence ID" value="NZ_BMKC01000001.1"/>
</dbReference>
<keyword evidence="1" id="KW-0175">Coiled coil</keyword>
<organism evidence="2 3">
    <name type="scientific">Arenimonas soli</name>
    <dbReference type="NCBI Taxonomy" id="2269504"/>
    <lineage>
        <taxon>Bacteria</taxon>
        <taxon>Pseudomonadati</taxon>
        <taxon>Pseudomonadota</taxon>
        <taxon>Gammaproteobacteria</taxon>
        <taxon>Lysobacterales</taxon>
        <taxon>Lysobacteraceae</taxon>
        <taxon>Arenimonas</taxon>
    </lineage>
</organism>
<keyword evidence="3" id="KW-1185">Reference proteome</keyword>
<evidence type="ECO:0000313" key="2">
    <source>
        <dbReference type="EMBL" id="GGA69097.1"/>
    </source>
</evidence>
<dbReference type="EMBL" id="BMKC01000001">
    <property type="protein sequence ID" value="GGA69097.1"/>
    <property type="molecule type" value="Genomic_DNA"/>
</dbReference>